<sequence>MEARGRDRARGLYEGDGILIGDIAEAMGVTPSTVRRWARLGGWQRGERPIPRRRKADAETDTDRGAMVRRLMLAFARQVAEVEARLGPAGKPAGERDARTLGVLAKTLETLIELDRAARAGDGGGDEAGKDADAVREDIARRIDRLRGAR</sequence>
<accession>A0A1M7ZMU2</accession>
<proteinExistence type="predicted"/>
<gene>
    <name evidence="1" type="ORF">SAMN02745172_02875</name>
</gene>
<dbReference type="AlphaFoldDB" id="A0A1M7ZMU2"/>
<organism evidence="1 2">
    <name type="scientific">Pseudoxanthobacter soli DSM 19599</name>
    <dbReference type="NCBI Taxonomy" id="1123029"/>
    <lineage>
        <taxon>Bacteria</taxon>
        <taxon>Pseudomonadati</taxon>
        <taxon>Pseudomonadota</taxon>
        <taxon>Alphaproteobacteria</taxon>
        <taxon>Hyphomicrobiales</taxon>
        <taxon>Segnochrobactraceae</taxon>
        <taxon>Pseudoxanthobacter</taxon>
    </lineage>
</organism>
<dbReference type="RefSeq" id="WP_139282539.1">
    <property type="nucleotide sequence ID" value="NZ_FRXO01000005.1"/>
</dbReference>
<dbReference type="EMBL" id="FRXO01000005">
    <property type="protein sequence ID" value="SHO66220.1"/>
    <property type="molecule type" value="Genomic_DNA"/>
</dbReference>
<name>A0A1M7ZMU2_9HYPH</name>
<protein>
    <recommendedName>
        <fullName evidence="3">Homeodomain-like domain-containing protein</fullName>
    </recommendedName>
</protein>
<evidence type="ECO:0008006" key="3">
    <source>
        <dbReference type="Google" id="ProtNLM"/>
    </source>
</evidence>
<reference evidence="1 2" key="1">
    <citation type="submission" date="2016-12" db="EMBL/GenBank/DDBJ databases">
        <authorList>
            <person name="Song W.-J."/>
            <person name="Kurnit D.M."/>
        </authorList>
    </citation>
    <scope>NUCLEOTIDE SEQUENCE [LARGE SCALE GENOMIC DNA]</scope>
    <source>
        <strain evidence="1 2">DSM 19599</strain>
    </source>
</reference>
<keyword evidence="2" id="KW-1185">Reference proteome</keyword>
<dbReference type="STRING" id="1123029.SAMN02745172_02875"/>
<dbReference type="OrthoDB" id="8138682at2"/>
<evidence type="ECO:0000313" key="1">
    <source>
        <dbReference type="EMBL" id="SHO66220.1"/>
    </source>
</evidence>
<dbReference type="Proteomes" id="UP000186406">
    <property type="component" value="Unassembled WGS sequence"/>
</dbReference>
<evidence type="ECO:0000313" key="2">
    <source>
        <dbReference type="Proteomes" id="UP000186406"/>
    </source>
</evidence>